<dbReference type="SUPFAM" id="SSF47789">
    <property type="entry name" value="C-terminal domain of RNA polymerase alpha subunit"/>
    <property type="match status" value="1"/>
</dbReference>
<keyword evidence="2" id="KW-1185">Reference proteome</keyword>
<accession>A0A1G7JSU2</accession>
<reference evidence="1 2" key="1">
    <citation type="submission" date="2016-10" db="EMBL/GenBank/DDBJ databases">
        <authorList>
            <person name="de Groot N.N."/>
        </authorList>
    </citation>
    <scope>NUCLEOTIDE SEQUENCE [LARGE SCALE GENOMIC DNA]</scope>
    <source>
        <strain evidence="1 2">47C3B</strain>
    </source>
</reference>
<dbReference type="STRING" id="1391627.SAMN05216464_115105"/>
<protein>
    <submittedName>
        <fullName evidence="1">Uncharacterized protein</fullName>
    </submittedName>
</protein>
<evidence type="ECO:0000313" key="1">
    <source>
        <dbReference type="EMBL" id="SDF28003.1"/>
    </source>
</evidence>
<gene>
    <name evidence="1" type="ORF">SAMN05216464_115105</name>
</gene>
<evidence type="ECO:0000313" key="2">
    <source>
        <dbReference type="Proteomes" id="UP000199072"/>
    </source>
</evidence>
<dbReference type="Proteomes" id="UP000199072">
    <property type="component" value="Unassembled WGS sequence"/>
</dbReference>
<organism evidence="1 2">
    <name type="scientific">Mucilaginibacter pineti</name>
    <dbReference type="NCBI Taxonomy" id="1391627"/>
    <lineage>
        <taxon>Bacteria</taxon>
        <taxon>Pseudomonadati</taxon>
        <taxon>Bacteroidota</taxon>
        <taxon>Sphingobacteriia</taxon>
        <taxon>Sphingobacteriales</taxon>
        <taxon>Sphingobacteriaceae</taxon>
        <taxon>Mucilaginibacter</taxon>
    </lineage>
</organism>
<proteinExistence type="predicted"/>
<name>A0A1G7JSU2_9SPHI</name>
<dbReference type="AlphaFoldDB" id="A0A1G7JSU2"/>
<dbReference type="OrthoDB" id="9899638at2"/>
<sequence>MEKLETLLEKHHTEWQIIQFIKANVDDYHQISTADFLKCYNVRTMLRWRNVGHKSISKLAEVFDKEGLSLKY</sequence>
<dbReference type="RefSeq" id="WP_091154275.1">
    <property type="nucleotide sequence ID" value="NZ_FNAI01000015.1"/>
</dbReference>
<dbReference type="EMBL" id="FNAI01000015">
    <property type="protein sequence ID" value="SDF28003.1"/>
    <property type="molecule type" value="Genomic_DNA"/>
</dbReference>